<reference evidence="1 2" key="1">
    <citation type="submission" date="2021-06" db="EMBL/GenBank/DDBJ databases">
        <title>Caerostris darwini draft genome.</title>
        <authorList>
            <person name="Kono N."/>
            <person name="Arakawa K."/>
        </authorList>
    </citation>
    <scope>NUCLEOTIDE SEQUENCE [LARGE SCALE GENOMIC DNA]</scope>
</reference>
<dbReference type="AlphaFoldDB" id="A0AAV4UFH9"/>
<gene>
    <name evidence="1" type="ORF">CDAR_220281</name>
</gene>
<dbReference type="Proteomes" id="UP001054837">
    <property type="component" value="Unassembled WGS sequence"/>
</dbReference>
<protein>
    <submittedName>
        <fullName evidence="1">Uncharacterized protein</fullName>
    </submittedName>
</protein>
<comment type="caution">
    <text evidence="1">The sequence shown here is derived from an EMBL/GenBank/DDBJ whole genome shotgun (WGS) entry which is preliminary data.</text>
</comment>
<evidence type="ECO:0000313" key="2">
    <source>
        <dbReference type="Proteomes" id="UP001054837"/>
    </source>
</evidence>
<proteinExistence type="predicted"/>
<accession>A0AAV4UFH9</accession>
<organism evidence="1 2">
    <name type="scientific">Caerostris darwini</name>
    <dbReference type="NCBI Taxonomy" id="1538125"/>
    <lineage>
        <taxon>Eukaryota</taxon>
        <taxon>Metazoa</taxon>
        <taxon>Ecdysozoa</taxon>
        <taxon>Arthropoda</taxon>
        <taxon>Chelicerata</taxon>
        <taxon>Arachnida</taxon>
        <taxon>Araneae</taxon>
        <taxon>Araneomorphae</taxon>
        <taxon>Entelegynae</taxon>
        <taxon>Araneoidea</taxon>
        <taxon>Araneidae</taxon>
        <taxon>Caerostris</taxon>
    </lineage>
</organism>
<name>A0AAV4UFH9_9ARAC</name>
<sequence>MLCMAMDRNRIRELVLPISKAISLPPLSPFSTLDLQSISWSFIFRGNSPAISLLKYLCPCLWGGGPFSPLPCFFSRYYQGGRKLLVAASICCMLRKEFLRGFRRDVF</sequence>
<evidence type="ECO:0000313" key="1">
    <source>
        <dbReference type="EMBL" id="GIY56529.1"/>
    </source>
</evidence>
<dbReference type="EMBL" id="BPLQ01011204">
    <property type="protein sequence ID" value="GIY56529.1"/>
    <property type="molecule type" value="Genomic_DNA"/>
</dbReference>
<keyword evidence="2" id="KW-1185">Reference proteome</keyword>